<feature type="transmembrane region" description="Helical" evidence="8">
    <location>
        <begin position="291"/>
        <end position="310"/>
    </location>
</feature>
<name>A0A427Y8X5_9TREE</name>
<proteinExistence type="inferred from homology"/>
<evidence type="ECO:0000256" key="7">
    <source>
        <dbReference type="SAM" id="MobiDB-lite"/>
    </source>
</evidence>
<comment type="similarity">
    <text evidence="2">Belongs to the major facilitator superfamily.</text>
</comment>
<dbReference type="PANTHER" id="PTHR23501:SF102">
    <property type="entry name" value="DRUG TRANSPORTER, PUTATIVE (AFU_ORTHOLOGUE AFUA_3G08530)-RELATED"/>
    <property type="match status" value="1"/>
</dbReference>
<feature type="transmembrane region" description="Helical" evidence="8">
    <location>
        <begin position="396"/>
        <end position="413"/>
    </location>
</feature>
<evidence type="ECO:0000313" key="10">
    <source>
        <dbReference type="EMBL" id="RSH87495.1"/>
    </source>
</evidence>
<protein>
    <recommendedName>
        <fullName evidence="9">Major facilitator superfamily (MFS) profile domain-containing protein</fullName>
    </recommendedName>
</protein>
<feature type="compositionally biased region" description="Basic and acidic residues" evidence="7">
    <location>
        <begin position="1"/>
        <end position="11"/>
    </location>
</feature>
<feature type="transmembrane region" description="Helical" evidence="8">
    <location>
        <begin position="260"/>
        <end position="279"/>
    </location>
</feature>
<feature type="transmembrane region" description="Helical" evidence="8">
    <location>
        <begin position="533"/>
        <end position="554"/>
    </location>
</feature>
<feature type="transmembrane region" description="Helical" evidence="8">
    <location>
        <begin position="162"/>
        <end position="182"/>
    </location>
</feature>
<feature type="transmembrane region" description="Helical" evidence="8">
    <location>
        <begin position="218"/>
        <end position="239"/>
    </location>
</feature>
<feature type="region of interest" description="Disordered" evidence="7">
    <location>
        <begin position="1"/>
        <end position="57"/>
    </location>
</feature>
<feature type="region of interest" description="Disordered" evidence="7">
    <location>
        <begin position="566"/>
        <end position="654"/>
    </location>
</feature>
<sequence>MANANDARDPLPSDLPASAPALNDVEAGAHDGAGSPTPSQTVVDRKNKKGGLTEGDDMLDDLPDNNLMLVMPCLALVLFLAALDQTIIATALPTIAEVFDATPSEYSWVATLAMTLLTPVNGRVSDIVGRKPLLYAAIIIFTIFSALCGCAKSMTWLITARAFQGLGGGSIIGLTSIVVSDIVPLHKRGKYQGFMGAAWGIAAVVGPILGGVLTQKVSWRWCFYINLPTCGVAFILLVVTLKLNKPTGGTFRQLAHTFDFIGLFLIMVSGALLIVGFSFAADHGFGDKAAIGLIVVGAVMFAGGIINCLYTKRTAVIPARAFKVRTTLFFLIGSSLHACAFIPSNLLLPEFFQGVRGADALQSGYQLLTYALGVAWSTVIAGQILSRWHIVRPIPWSGYVVAIIGYGVMYGTFNYDLTLAMQYGLLIIPAVGVGFSLQTPLVILQAAMPLKEMASVTSAWVLTRSLGGSVGVSIFTAILNTNIRSRFAKIPGYGTEFTAPTSSAGYKAIHDLPAGDMRNSVLAAFADSFKPCWLVSLALFAAALLITLPTRAYSLNRPRGAALKTAAAEKNEAASEEAETEEEEAVRAEAEKAAAYGGGSESAVSELHTLAKTLTNTSSRRGTEAGEPVLEKEKRVSGDDEHGNNAARETSEKA</sequence>
<dbReference type="GeneID" id="39584546"/>
<dbReference type="STRING" id="105984.A0A427Y8X5"/>
<dbReference type="InterPro" id="IPR011701">
    <property type="entry name" value="MFS"/>
</dbReference>
<dbReference type="PANTHER" id="PTHR23501">
    <property type="entry name" value="MAJOR FACILITATOR SUPERFAMILY"/>
    <property type="match status" value="1"/>
</dbReference>
<feature type="transmembrane region" description="Helical" evidence="8">
    <location>
        <begin position="363"/>
        <end position="384"/>
    </location>
</feature>
<keyword evidence="4 8" id="KW-0812">Transmembrane</keyword>
<evidence type="ECO:0000256" key="1">
    <source>
        <dbReference type="ARBA" id="ARBA00004127"/>
    </source>
</evidence>
<dbReference type="PROSITE" id="PS50850">
    <property type="entry name" value="MFS"/>
    <property type="match status" value="1"/>
</dbReference>
<evidence type="ECO:0000313" key="11">
    <source>
        <dbReference type="Proteomes" id="UP000279236"/>
    </source>
</evidence>
<feature type="transmembrane region" description="Helical" evidence="8">
    <location>
        <begin position="322"/>
        <end position="343"/>
    </location>
</feature>
<evidence type="ECO:0000259" key="9">
    <source>
        <dbReference type="PROSITE" id="PS50850"/>
    </source>
</evidence>
<dbReference type="AlphaFoldDB" id="A0A427Y8X5"/>
<feature type="transmembrane region" description="Helical" evidence="8">
    <location>
        <begin position="194"/>
        <end position="212"/>
    </location>
</feature>
<dbReference type="InterPro" id="IPR020846">
    <property type="entry name" value="MFS_dom"/>
</dbReference>
<evidence type="ECO:0000256" key="3">
    <source>
        <dbReference type="ARBA" id="ARBA00022448"/>
    </source>
</evidence>
<feature type="compositionally biased region" description="Acidic residues" evidence="7">
    <location>
        <begin position="574"/>
        <end position="584"/>
    </location>
</feature>
<dbReference type="PRINTS" id="PR01036">
    <property type="entry name" value="TCRTETB"/>
</dbReference>
<feature type="transmembrane region" description="Helical" evidence="8">
    <location>
        <begin position="459"/>
        <end position="479"/>
    </location>
</feature>
<dbReference type="FunFam" id="1.20.1720.10:FF:000013">
    <property type="entry name" value="Related to multidrug resistance proteins"/>
    <property type="match status" value="1"/>
</dbReference>
<dbReference type="GO" id="GO:0005886">
    <property type="term" value="C:plasma membrane"/>
    <property type="evidence" value="ECO:0007669"/>
    <property type="project" value="TreeGrafter"/>
</dbReference>
<keyword evidence="5 8" id="KW-1133">Transmembrane helix</keyword>
<organism evidence="10 11">
    <name type="scientific">Apiotrichum porosum</name>
    <dbReference type="NCBI Taxonomy" id="105984"/>
    <lineage>
        <taxon>Eukaryota</taxon>
        <taxon>Fungi</taxon>
        <taxon>Dikarya</taxon>
        <taxon>Basidiomycota</taxon>
        <taxon>Agaricomycotina</taxon>
        <taxon>Tremellomycetes</taxon>
        <taxon>Trichosporonales</taxon>
        <taxon>Trichosporonaceae</taxon>
        <taxon>Apiotrichum</taxon>
    </lineage>
</organism>
<dbReference type="Proteomes" id="UP000279236">
    <property type="component" value="Unassembled WGS sequence"/>
</dbReference>
<reference evidence="10 11" key="1">
    <citation type="submission" date="2018-11" db="EMBL/GenBank/DDBJ databases">
        <title>Genome sequence of Apiotrichum porosum DSM 27194.</title>
        <authorList>
            <person name="Aliyu H."/>
            <person name="Gorte O."/>
            <person name="Ochsenreither K."/>
        </authorList>
    </citation>
    <scope>NUCLEOTIDE SEQUENCE [LARGE SCALE GENOMIC DNA]</scope>
    <source>
        <strain evidence="10 11">DSM 27194</strain>
    </source>
</reference>
<feature type="compositionally biased region" description="Basic and acidic residues" evidence="7">
    <location>
        <begin position="621"/>
        <end position="654"/>
    </location>
</feature>
<dbReference type="GO" id="GO:0012505">
    <property type="term" value="C:endomembrane system"/>
    <property type="evidence" value="ECO:0007669"/>
    <property type="project" value="UniProtKB-SubCell"/>
</dbReference>
<feature type="transmembrane region" description="Helical" evidence="8">
    <location>
        <begin position="425"/>
        <end position="447"/>
    </location>
</feature>
<keyword evidence="6 8" id="KW-0472">Membrane</keyword>
<dbReference type="Gene3D" id="1.20.1720.10">
    <property type="entry name" value="Multidrug resistance protein D"/>
    <property type="match status" value="1"/>
</dbReference>
<dbReference type="GO" id="GO:0022857">
    <property type="term" value="F:transmembrane transporter activity"/>
    <property type="evidence" value="ECO:0007669"/>
    <property type="project" value="InterPro"/>
</dbReference>
<feature type="compositionally biased region" description="Low complexity" evidence="7">
    <location>
        <begin position="12"/>
        <end position="22"/>
    </location>
</feature>
<dbReference type="InterPro" id="IPR036259">
    <property type="entry name" value="MFS_trans_sf"/>
</dbReference>
<evidence type="ECO:0000256" key="4">
    <source>
        <dbReference type="ARBA" id="ARBA00022692"/>
    </source>
</evidence>
<dbReference type="SUPFAM" id="SSF103473">
    <property type="entry name" value="MFS general substrate transporter"/>
    <property type="match status" value="1"/>
</dbReference>
<dbReference type="RefSeq" id="XP_028479703.1">
    <property type="nucleotide sequence ID" value="XM_028615846.1"/>
</dbReference>
<evidence type="ECO:0000256" key="2">
    <source>
        <dbReference type="ARBA" id="ARBA00008335"/>
    </source>
</evidence>
<gene>
    <name evidence="10" type="ORF">EHS24_000003</name>
</gene>
<feature type="domain" description="Major facilitator superfamily (MFS) profile" evidence="9">
    <location>
        <begin position="70"/>
        <end position="559"/>
    </location>
</feature>
<keyword evidence="3" id="KW-0813">Transport</keyword>
<dbReference type="EMBL" id="RSCE01000001">
    <property type="protein sequence ID" value="RSH87495.1"/>
    <property type="molecule type" value="Genomic_DNA"/>
</dbReference>
<keyword evidence="11" id="KW-1185">Reference proteome</keyword>
<dbReference type="OrthoDB" id="10021397at2759"/>
<evidence type="ECO:0000256" key="8">
    <source>
        <dbReference type="SAM" id="Phobius"/>
    </source>
</evidence>
<dbReference type="Pfam" id="PF07690">
    <property type="entry name" value="MFS_1"/>
    <property type="match status" value="1"/>
</dbReference>
<accession>A0A427Y8X5</accession>
<evidence type="ECO:0000256" key="6">
    <source>
        <dbReference type="ARBA" id="ARBA00023136"/>
    </source>
</evidence>
<comment type="caution">
    <text evidence="10">The sequence shown here is derived from an EMBL/GenBank/DDBJ whole genome shotgun (WGS) entry which is preliminary data.</text>
</comment>
<feature type="transmembrane region" description="Helical" evidence="8">
    <location>
        <begin position="133"/>
        <end position="156"/>
    </location>
</feature>
<comment type="subcellular location">
    <subcellularLocation>
        <location evidence="1">Endomembrane system</location>
        <topology evidence="1">Multi-pass membrane protein</topology>
    </subcellularLocation>
</comment>
<dbReference type="CDD" id="cd17502">
    <property type="entry name" value="MFS_Azr1_MDR_like"/>
    <property type="match status" value="1"/>
</dbReference>
<evidence type="ECO:0000256" key="5">
    <source>
        <dbReference type="ARBA" id="ARBA00022989"/>
    </source>
</evidence>